<evidence type="ECO:0000259" key="1">
    <source>
        <dbReference type="Pfam" id="PF02754"/>
    </source>
</evidence>
<evidence type="ECO:0000313" key="3">
    <source>
        <dbReference type="Proteomes" id="UP000184516"/>
    </source>
</evidence>
<dbReference type="Pfam" id="PF02754">
    <property type="entry name" value="CCG"/>
    <property type="match status" value="1"/>
</dbReference>
<accession>A0A1M5EPG9</accession>
<organism evidence="2 3">
    <name type="scientific">Flavobacterium fluvii</name>
    <dbReference type="NCBI Taxonomy" id="468056"/>
    <lineage>
        <taxon>Bacteria</taxon>
        <taxon>Pseudomonadati</taxon>
        <taxon>Bacteroidota</taxon>
        <taxon>Flavobacteriia</taxon>
        <taxon>Flavobacteriales</taxon>
        <taxon>Flavobacteriaceae</taxon>
        <taxon>Flavobacterium</taxon>
    </lineage>
</organism>
<dbReference type="RefSeq" id="WP_244534320.1">
    <property type="nucleotide sequence ID" value="NZ_FQWB01000001.1"/>
</dbReference>
<sequence>MNTTADLKVVYFPSCINRSMGKNSFQDSDDLQLTELTHQLLVRAGFTIIYPESVDTHCCGMPFSSKGFAEANHEQSSALETTLLKASENGKYPVLYDMSPCFYHSKEEFSKTLKIVDPIEFMLDYVMPQLVVKNKKDTVAVFPVCSVKKIGKTEQLVALSKLCADKVTLIDSNCCGFAGDRGFLIPELNEHGLRELKAQIPANCKEGYSTSRTCEIGFEKMSGIDFKSIFYLVDEVTR</sequence>
<reference evidence="3" key="1">
    <citation type="submission" date="2016-11" db="EMBL/GenBank/DDBJ databases">
        <authorList>
            <person name="Varghese N."/>
            <person name="Submissions S."/>
        </authorList>
    </citation>
    <scope>NUCLEOTIDE SEQUENCE [LARGE SCALE GENOMIC DNA]</scope>
    <source>
        <strain evidence="3">DSM 19978</strain>
    </source>
</reference>
<dbReference type="GO" id="GO:0016491">
    <property type="term" value="F:oxidoreductase activity"/>
    <property type="evidence" value="ECO:0007669"/>
    <property type="project" value="UniProtKB-ARBA"/>
</dbReference>
<dbReference type="Proteomes" id="UP000184516">
    <property type="component" value="Unassembled WGS sequence"/>
</dbReference>
<name>A0A1M5EPG9_9FLAO</name>
<protein>
    <submittedName>
        <fullName evidence="2">Cysteine-rich domain-containing protein</fullName>
    </submittedName>
</protein>
<dbReference type="STRING" id="468056.SAMN05443549_101427"/>
<keyword evidence="3" id="KW-1185">Reference proteome</keyword>
<gene>
    <name evidence="2" type="ORF">SAMN05443549_101427</name>
</gene>
<feature type="domain" description="Cysteine-rich" evidence="1">
    <location>
        <begin position="9"/>
        <end position="95"/>
    </location>
</feature>
<evidence type="ECO:0000313" key="2">
    <source>
        <dbReference type="EMBL" id="SHF81193.1"/>
    </source>
</evidence>
<dbReference type="AlphaFoldDB" id="A0A1M5EPG9"/>
<proteinExistence type="predicted"/>
<dbReference type="EMBL" id="FQWB01000001">
    <property type="protein sequence ID" value="SHF81193.1"/>
    <property type="molecule type" value="Genomic_DNA"/>
</dbReference>
<dbReference type="InterPro" id="IPR004017">
    <property type="entry name" value="Cys_rich_dom"/>
</dbReference>